<evidence type="ECO:0000313" key="2">
    <source>
        <dbReference type="EMBL" id="KKL52634.1"/>
    </source>
</evidence>
<feature type="region of interest" description="Disordered" evidence="1">
    <location>
        <begin position="1"/>
        <end position="22"/>
    </location>
</feature>
<sequence length="22" mass="2597">MAENTRIEGIAPPVRTRLPYRR</sequence>
<name>A0A0F9CTU1_9ZZZZ</name>
<gene>
    <name evidence="2" type="ORF">LCGC14_2283530</name>
</gene>
<dbReference type="AlphaFoldDB" id="A0A0F9CTU1"/>
<protein>
    <submittedName>
        <fullName evidence="2">Uncharacterized protein</fullName>
    </submittedName>
</protein>
<feature type="non-terminal residue" evidence="2">
    <location>
        <position position="22"/>
    </location>
</feature>
<proteinExistence type="predicted"/>
<comment type="caution">
    <text evidence="2">The sequence shown here is derived from an EMBL/GenBank/DDBJ whole genome shotgun (WGS) entry which is preliminary data.</text>
</comment>
<evidence type="ECO:0000256" key="1">
    <source>
        <dbReference type="SAM" id="MobiDB-lite"/>
    </source>
</evidence>
<organism evidence="2">
    <name type="scientific">marine sediment metagenome</name>
    <dbReference type="NCBI Taxonomy" id="412755"/>
    <lineage>
        <taxon>unclassified sequences</taxon>
        <taxon>metagenomes</taxon>
        <taxon>ecological metagenomes</taxon>
    </lineage>
</organism>
<reference evidence="2" key="1">
    <citation type="journal article" date="2015" name="Nature">
        <title>Complex archaea that bridge the gap between prokaryotes and eukaryotes.</title>
        <authorList>
            <person name="Spang A."/>
            <person name="Saw J.H."/>
            <person name="Jorgensen S.L."/>
            <person name="Zaremba-Niedzwiedzka K."/>
            <person name="Martijn J."/>
            <person name="Lind A.E."/>
            <person name="van Eijk R."/>
            <person name="Schleper C."/>
            <person name="Guy L."/>
            <person name="Ettema T.J."/>
        </authorList>
    </citation>
    <scope>NUCLEOTIDE SEQUENCE</scope>
</reference>
<dbReference type="EMBL" id="LAZR01031823">
    <property type="protein sequence ID" value="KKL52634.1"/>
    <property type="molecule type" value="Genomic_DNA"/>
</dbReference>
<accession>A0A0F9CTU1</accession>